<organism evidence="2 3">
    <name type="scientific">Prevotella bivia DNF00320</name>
    <dbReference type="NCBI Taxonomy" id="1401068"/>
    <lineage>
        <taxon>Bacteria</taxon>
        <taxon>Pseudomonadati</taxon>
        <taxon>Bacteroidota</taxon>
        <taxon>Bacteroidia</taxon>
        <taxon>Bacteroidales</taxon>
        <taxon>Prevotellaceae</taxon>
        <taxon>Prevotella</taxon>
    </lineage>
</organism>
<dbReference type="Proteomes" id="UP000029525">
    <property type="component" value="Unassembled WGS sequence"/>
</dbReference>
<dbReference type="RefSeq" id="WP_025877687.1">
    <property type="nucleotide sequence ID" value="NZ_JRNQ01000064.1"/>
</dbReference>
<dbReference type="InterPro" id="IPR012654">
    <property type="entry name" value="CHP02391"/>
</dbReference>
<evidence type="ECO:0000259" key="1">
    <source>
        <dbReference type="Pfam" id="PF09509"/>
    </source>
</evidence>
<comment type="caution">
    <text evidence="2">The sequence shown here is derived from an EMBL/GenBank/DDBJ whole genome shotgun (WGS) entry which is preliminary data.</text>
</comment>
<evidence type="ECO:0000313" key="2">
    <source>
        <dbReference type="EMBL" id="KGF43798.1"/>
    </source>
</evidence>
<dbReference type="EMBL" id="JRNQ01000064">
    <property type="protein sequence ID" value="KGF43798.1"/>
    <property type="molecule type" value="Genomic_DNA"/>
</dbReference>
<evidence type="ECO:0000313" key="3">
    <source>
        <dbReference type="Proteomes" id="UP000029525"/>
    </source>
</evidence>
<accession>A0A096A9P9</accession>
<gene>
    <name evidence="2" type="ORF">HMPREF0647_08815</name>
</gene>
<reference evidence="2 3" key="1">
    <citation type="submission" date="2014-07" db="EMBL/GenBank/DDBJ databases">
        <authorList>
            <person name="McCorrison J."/>
            <person name="Sanka R."/>
            <person name="Torralba M."/>
            <person name="Gillis M."/>
            <person name="Haft D.H."/>
            <person name="Methe B."/>
            <person name="Sutton G."/>
            <person name="Nelson K.E."/>
        </authorList>
    </citation>
    <scope>NUCLEOTIDE SEQUENCE [LARGE SCALE GENOMIC DNA]</scope>
    <source>
        <strain evidence="2 3">DNF00320</strain>
    </source>
</reference>
<proteinExistence type="predicted"/>
<feature type="domain" description="Conserved hypothetical protein CHP02391" evidence="1">
    <location>
        <begin position="339"/>
        <end position="407"/>
    </location>
</feature>
<dbReference type="Pfam" id="PF09509">
    <property type="entry name" value="Hypoth_Ymh"/>
    <property type="match status" value="1"/>
</dbReference>
<dbReference type="NCBIfam" id="TIGR02391">
    <property type="entry name" value="hypoth_ymh"/>
    <property type="match status" value="1"/>
</dbReference>
<name>A0A096A9P9_9BACT</name>
<protein>
    <recommendedName>
        <fullName evidence="1">Conserved hypothetical protein CHP02391 domain-containing protein</fullName>
    </recommendedName>
</protein>
<sequence length="415" mass="47565">MAIYDLYRKIISYGIEYFSSAINWEGKKLKTIEDLREVKDYQIISGTFSLGIIPHEAHFYLEQCREIRNNFSTAHFPMGALDKIETFNFIKNCIKYVLTYDLPAPGLQIKDLIENLSSEKLEKGEEICAIIENQSSKIHGPILHNLFSNYIKPDCNANLKYNVKLIAPSLWNIVSEDVKSSIAVKFASLREVKGKDGANEALSFLKLVNGVSYIPESYKEVIFKKYAQFLIDAHYEWNNFYNEPNFAKELDALGYEIPIASLNTYLKAVLLSYLGNCYGVSKDAQEYNEKMLLNLTQTGIRGLFRLIDKNVDIVRILSSIGPVNRLKSLMDLIKEKTMLPEQQKIMAFNTLRTPSEESEHKGFSNFIKVFFSMYRNPKAHTPRMTEDTQLSAMIEVLVVASIIHNKLDITYKTGY</sequence>
<dbReference type="AlphaFoldDB" id="A0A096A9P9"/>